<dbReference type="InterPro" id="IPR029058">
    <property type="entry name" value="AB_hydrolase_fold"/>
</dbReference>
<keyword evidence="2" id="KW-1185">Reference proteome</keyword>
<dbReference type="RefSeq" id="WP_127565408.1">
    <property type="nucleotide sequence ID" value="NZ_BMFB01000002.1"/>
</dbReference>
<dbReference type="SUPFAM" id="SSF53474">
    <property type="entry name" value="alpha/beta-Hydrolases"/>
    <property type="match status" value="1"/>
</dbReference>
<protein>
    <submittedName>
        <fullName evidence="1">Peptidase S10, serine carboxypeptidase</fullName>
    </submittedName>
</protein>
<sequence>MIRSIAAGLAALVLGVSGAAAQAPDTANDPREPRVFESRGEVTANGQRVRYRAVAGETFLRDDDGKATAAIFSTSYIREGVSDPRTRPVAFIFNGGPGSASLWLHMGVFGPVHLVLPSEAEDDGAAPYDIRSNPHSLLDSADLVFIDPVGTGYSRALGDADPAQFWGVNEDARAIGQFIRIWLTENRRWNSPKYLMGESYGTTRIGALMNELELGWNNVAFNGVVLISVVMEMANARPDNPLGLTGLLPGYAATAWYHNRVDRSAWSNDFNAFLRDARDFATDEFLPVLLRGHDVDEARFNATAVRMAELTGLSADYLRSASLRVPLNRFRTEILREDGRSVGRFDSRFAGVEPDSLRENPEGDPSGYGISAGYTAAMREHYTRNLGVDIADTYVTLGGVRNWNWNAGEAGGNNSYLNTSIWLERAMRQNSDLRVLATNGIYDLATPFFGTEMTFNQRAYDPSRVTLTYYEAGHMMYLHHPSIEQLARDVREFVAAGNR</sequence>
<dbReference type="OrthoDB" id="9770107at2"/>
<dbReference type="Proteomes" id="UP000286954">
    <property type="component" value="Chromosome"/>
</dbReference>
<dbReference type="GO" id="GO:0004185">
    <property type="term" value="F:serine-type carboxypeptidase activity"/>
    <property type="evidence" value="ECO:0007669"/>
    <property type="project" value="InterPro"/>
</dbReference>
<name>A0A3T0E6M9_9PROT</name>
<dbReference type="KEGG" id="gak:X907_0424"/>
<keyword evidence="1" id="KW-0121">Carboxypeptidase</keyword>
<accession>A0A3T0E6M9</accession>
<organism evidence="1 2">
    <name type="scientific">Glycocaulis alkaliphilus</name>
    <dbReference type="NCBI Taxonomy" id="1434191"/>
    <lineage>
        <taxon>Bacteria</taxon>
        <taxon>Pseudomonadati</taxon>
        <taxon>Pseudomonadota</taxon>
        <taxon>Alphaproteobacteria</taxon>
        <taxon>Maricaulales</taxon>
        <taxon>Maricaulaceae</taxon>
        <taxon>Glycocaulis</taxon>
    </lineage>
</organism>
<dbReference type="Gene3D" id="3.40.50.1820">
    <property type="entry name" value="alpha/beta hydrolase"/>
    <property type="match status" value="1"/>
</dbReference>
<keyword evidence="1" id="KW-0645">Protease</keyword>
<evidence type="ECO:0000313" key="2">
    <source>
        <dbReference type="Proteomes" id="UP000286954"/>
    </source>
</evidence>
<dbReference type="InterPro" id="IPR001563">
    <property type="entry name" value="Peptidase_S10"/>
</dbReference>
<reference evidence="1 2" key="1">
    <citation type="submission" date="2016-12" db="EMBL/GenBank/DDBJ databases">
        <title>The genome of dimorphic prosthecate Glycocaulis alkaliphilus 6b-8t, isolated from crude oil dictates its adaptability in petroleum environments.</title>
        <authorList>
            <person name="Wu X.-L."/>
            <person name="Geng S."/>
        </authorList>
    </citation>
    <scope>NUCLEOTIDE SEQUENCE [LARGE SCALE GENOMIC DNA]</scope>
    <source>
        <strain evidence="1 2">6B-8</strain>
    </source>
</reference>
<dbReference type="AlphaFoldDB" id="A0A3T0E6M9"/>
<proteinExistence type="predicted"/>
<dbReference type="EMBL" id="CP018911">
    <property type="protein sequence ID" value="AZU02972.1"/>
    <property type="molecule type" value="Genomic_DNA"/>
</dbReference>
<keyword evidence="1" id="KW-0378">Hydrolase</keyword>
<dbReference type="GO" id="GO:0006508">
    <property type="term" value="P:proteolysis"/>
    <property type="evidence" value="ECO:0007669"/>
    <property type="project" value="InterPro"/>
</dbReference>
<dbReference type="Pfam" id="PF00450">
    <property type="entry name" value="Peptidase_S10"/>
    <property type="match status" value="1"/>
</dbReference>
<gene>
    <name evidence="1" type="ORF">X907_0424</name>
</gene>
<evidence type="ECO:0000313" key="1">
    <source>
        <dbReference type="EMBL" id="AZU02972.1"/>
    </source>
</evidence>